<organism evidence="8 9">
    <name type="scientific">Meleagris gallopavo</name>
    <name type="common">Wild turkey</name>
    <dbReference type="NCBI Taxonomy" id="9103"/>
    <lineage>
        <taxon>Eukaryota</taxon>
        <taxon>Metazoa</taxon>
        <taxon>Chordata</taxon>
        <taxon>Craniata</taxon>
        <taxon>Vertebrata</taxon>
        <taxon>Euteleostomi</taxon>
        <taxon>Archelosauria</taxon>
        <taxon>Archosauria</taxon>
        <taxon>Dinosauria</taxon>
        <taxon>Saurischia</taxon>
        <taxon>Theropoda</taxon>
        <taxon>Coelurosauria</taxon>
        <taxon>Aves</taxon>
        <taxon>Neognathae</taxon>
        <taxon>Galloanserae</taxon>
        <taxon>Galliformes</taxon>
        <taxon>Phasianidae</taxon>
        <taxon>Meleagridinae</taxon>
        <taxon>Meleagris</taxon>
    </lineage>
</organism>
<evidence type="ECO:0000256" key="2">
    <source>
        <dbReference type="ARBA" id="ARBA00010297"/>
    </source>
</evidence>
<dbReference type="GO" id="GO:0016020">
    <property type="term" value="C:membrane"/>
    <property type="evidence" value="ECO:0007669"/>
    <property type="project" value="UniProtKB-SubCell"/>
</dbReference>
<evidence type="ECO:0000256" key="7">
    <source>
        <dbReference type="SAM" id="SignalP"/>
    </source>
</evidence>
<evidence type="ECO:0000256" key="1">
    <source>
        <dbReference type="ARBA" id="ARBA00004479"/>
    </source>
</evidence>
<feature type="signal peptide" evidence="7">
    <location>
        <begin position="1"/>
        <end position="18"/>
    </location>
</feature>
<accession>G1N0Z1</accession>
<comment type="subcellular location">
    <subcellularLocation>
        <location evidence="1">Membrane</location>
        <topology evidence="1">Single-pass type I membrane protein</topology>
    </subcellularLocation>
</comment>
<dbReference type="InParanoid" id="G1N0Z1"/>
<keyword evidence="3" id="KW-0812">Transmembrane</keyword>
<dbReference type="Bgee" id="ENSMGAG00000005241">
    <property type="expression patterns" value="Expressed in pancreas and 11 other cell types or tissues"/>
</dbReference>
<evidence type="ECO:0000313" key="9">
    <source>
        <dbReference type="Proteomes" id="UP000001645"/>
    </source>
</evidence>
<feature type="region of interest" description="Disordered" evidence="6">
    <location>
        <begin position="138"/>
        <end position="169"/>
    </location>
</feature>
<feature type="chain" id="PRO_5032386735" evidence="7">
    <location>
        <begin position="19"/>
        <end position="318"/>
    </location>
</feature>
<feature type="compositionally biased region" description="Basic and acidic residues" evidence="6">
    <location>
        <begin position="146"/>
        <end position="168"/>
    </location>
</feature>
<keyword evidence="5" id="KW-1133">Transmembrane helix</keyword>
<dbReference type="PANTHER" id="PTHR13055:SF10">
    <property type="entry name" value="PLEXIN DOMAIN-CONTAINING PROTEIN 1"/>
    <property type="match status" value="1"/>
</dbReference>
<evidence type="ECO:0000256" key="4">
    <source>
        <dbReference type="ARBA" id="ARBA00022729"/>
    </source>
</evidence>
<dbReference type="PANTHER" id="PTHR13055">
    <property type="entry name" value="TUMOR ENDOTHELIAL MARKER 7 RELATED"/>
    <property type="match status" value="1"/>
</dbReference>
<dbReference type="AlphaFoldDB" id="G1N0Z1"/>
<proteinExistence type="inferred from homology"/>
<evidence type="ECO:0000256" key="5">
    <source>
        <dbReference type="ARBA" id="ARBA00022989"/>
    </source>
</evidence>
<comment type="similarity">
    <text evidence="2">Belongs to the plexin family.</text>
</comment>
<dbReference type="HOGENOM" id="CLU_029494_3_1_1"/>
<dbReference type="GeneTree" id="ENSGT00440000033408"/>
<evidence type="ECO:0000256" key="6">
    <source>
        <dbReference type="SAM" id="MobiDB-lite"/>
    </source>
</evidence>
<keyword evidence="4 7" id="KW-0732">Signal</keyword>
<dbReference type="GO" id="GO:0043235">
    <property type="term" value="C:receptor complex"/>
    <property type="evidence" value="ECO:0007669"/>
    <property type="project" value="Ensembl"/>
</dbReference>
<dbReference type="InterPro" id="IPR031152">
    <property type="entry name" value="PLXDC"/>
</dbReference>
<reference evidence="8" key="2">
    <citation type="submission" date="2025-08" db="UniProtKB">
        <authorList>
            <consortium name="Ensembl"/>
        </authorList>
    </citation>
    <scope>IDENTIFICATION</scope>
</reference>
<keyword evidence="5" id="KW-0472">Membrane</keyword>
<sequence>MVPVCFASLLSYTVLILSLSPLQEDNHSYYVSRTYGPGAARRQGLWVDMAAADSSHVKVHGILSNTHRQASRIVLSFDFPFYGHLLRQVTIATGGFIFMGDVIHRMLTATQYIAPLMANFNPSYSRNSTVQYLDNGEQSSALGSKKRGEGVGKGPADQRRVKRGERSDPLWCPPRHGLCGTVGQGLPPREGGRGQLHLPGCPAQQRQDRLRVQGGEGEGRVWGPRCCGAQWGRLHLTLTLCRSRCPSCRSALRSTPSRPGCLMPSWSSTHPPRCLSRAAGPSMSTTVWSWTPARSPTCLLWSSPRCPLVSSTGAVRCV</sequence>
<reference evidence="8" key="3">
    <citation type="submission" date="2025-09" db="UniProtKB">
        <authorList>
            <consortium name="Ensembl"/>
        </authorList>
    </citation>
    <scope>IDENTIFICATION</scope>
</reference>
<keyword evidence="9" id="KW-1185">Reference proteome</keyword>
<dbReference type="Ensembl" id="ENSMGAT00000005860.3">
    <property type="protein sequence ID" value="ENSMGAP00000005130.3"/>
    <property type="gene ID" value="ENSMGAG00000005241.3"/>
</dbReference>
<reference evidence="8 9" key="1">
    <citation type="journal article" date="2010" name="PLoS Biol.">
        <title>Multi-platform next-generation sequencing of the domestic turkey (Meleagris gallopavo): genome assembly and analysis.</title>
        <authorList>
            <person name="Dalloul R.A."/>
            <person name="Long J.A."/>
            <person name="Zimin A.V."/>
            <person name="Aslam L."/>
            <person name="Beal K."/>
            <person name="Blomberg L.A."/>
            <person name="Bouffard P."/>
            <person name="Burt D.W."/>
            <person name="Crasta O."/>
            <person name="Crooijmans R.P."/>
            <person name="Cooper K."/>
            <person name="Coulombe R.A."/>
            <person name="De S."/>
            <person name="Delany M.E."/>
            <person name="Dodgson J.B."/>
            <person name="Dong J.J."/>
            <person name="Evans C."/>
            <person name="Frederickson K.M."/>
            <person name="Flicek P."/>
            <person name="Florea L."/>
            <person name="Folkerts O."/>
            <person name="Groenen M.A."/>
            <person name="Harkins T.T."/>
            <person name="Herrero J."/>
            <person name="Hoffmann S."/>
            <person name="Megens H.J."/>
            <person name="Jiang A."/>
            <person name="de Jong P."/>
            <person name="Kaiser P."/>
            <person name="Kim H."/>
            <person name="Kim K.W."/>
            <person name="Kim S."/>
            <person name="Langenberger D."/>
            <person name="Lee M.K."/>
            <person name="Lee T."/>
            <person name="Mane S."/>
            <person name="Marcais G."/>
            <person name="Marz M."/>
            <person name="McElroy A.P."/>
            <person name="Modise T."/>
            <person name="Nefedov M."/>
            <person name="Notredame C."/>
            <person name="Paton I.R."/>
            <person name="Payne W.S."/>
            <person name="Pertea G."/>
            <person name="Prickett D."/>
            <person name="Puiu D."/>
            <person name="Qioa D."/>
            <person name="Raineri E."/>
            <person name="Ruffier M."/>
            <person name="Salzberg S.L."/>
            <person name="Schatz M.C."/>
            <person name="Scheuring C."/>
            <person name="Schmidt C.J."/>
            <person name="Schroeder S."/>
            <person name="Searle S.M."/>
            <person name="Smith E.J."/>
            <person name="Smith J."/>
            <person name="Sonstegard T.S."/>
            <person name="Stadler P.F."/>
            <person name="Tafer H."/>
            <person name="Tu Z.J."/>
            <person name="Van Tassell C.P."/>
            <person name="Vilella A.J."/>
            <person name="Williams K.P."/>
            <person name="Yorke J.A."/>
            <person name="Zhang L."/>
            <person name="Zhang H.B."/>
            <person name="Zhang X."/>
            <person name="Zhang Y."/>
            <person name="Reed K.M."/>
        </authorList>
    </citation>
    <scope>NUCLEOTIDE SEQUENCE [LARGE SCALE GENOMIC DNA]</scope>
</reference>
<evidence type="ECO:0000313" key="8">
    <source>
        <dbReference type="Ensembl" id="ENSMGAP00000005130.3"/>
    </source>
</evidence>
<dbReference type="Proteomes" id="UP000001645">
    <property type="component" value="Chromosome 29"/>
</dbReference>
<gene>
    <name evidence="8" type="primary">PLXDC1</name>
</gene>
<protein>
    <submittedName>
        <fullName evidence="8">Plexin domain containing 1</fullName>
    </submittedName>
</protein>
<dbReference type="OrthoDB" id="6285106at2759"/>
<name>G1N0Z1_MELGA</name>
<evidence type="ECO:0000256" key="3">
    <source>
        <dbReference type="ARBA" id="ARBA00022692"/>
    </source>
</evidence>